<dbReference type="Proteomes" id="UP000612349">
    <property type="component" value="Unassembled WGS sequence"/>
</dbReference>
<dbReference type="AlphaFoldDB" id="A0A916YQF5"/>
<evidence type="ECO:0000256" key="7">
    <source>
        <dbReference type="ARBA" id="ARBA00023065"/>
    </source>
</evidence>
<evidence type="ECO:0000256" key="10">
    <source>
        <dbReference type="ARBA" id="ARBA00035120"/>
    </source>
</evidence>
<dbReference type="GO" id="GO:0046872">
    <property type="term" value="F:metal ion binding"/>
    <property type="evidence" value="ECO:0007669"/>
    <property type="project" value="UniProtKB-KW"/>
</dbReference>
<evidence type="ECO:0000256" key="12">
    <source>
        <dbReference type="HAMAP-Rule" id="MF_00454"/>
    </source>
</evidence>
<keyword evidence="2 12" id="KW-1003">Cell membrane</keyword>
<feature type="binding site" evidence="12">
    <location>
        <position position="88"/>
    </location>
    <ligand>
        <name>Na(+)</name>
        <dbReference type="ChEBI" id="CHEBI:29101"/>
        <note>structural</note>
    </ligand>
</feature>
<reference evidence="13" key="2">
    <citation type="submission" date="2020-09" db="EMBL/GenBank/DDBJ databases">
        <authorList>
            <person name="Sun Q."/>
            <person name="Zhou Y."/>
        </authorList>
    </citation>
    <scope>NUCLEOTIDE SEQUENCE</scope>
    <source>
        <strain evidence="13">CGMCC 1.15360</strain>
    </source>
</reference>
<comment type="caution">
    <text evidence="13">The sequence shown here is derived from an EMBL/GenBank/DDBJ whole genome shotgun (WGS) entry which is preliminary data.</text>
</comment>
<dbReference type="HAMAP" id="MF_00454">
    <property type="entry name" value="FluC"/>
    <property type="match status" value="1"/>
</dbReference>
<dbReference type="GO" id="GO:0062054">
    <property type="term" value="F:fluoride channel activity"/>
    <property type="evidence" value="ECO:0007669"/>
    <property type="project" value="UniProtKB-UniRule"/>
</dbReference>
<dbReference type="PANTHER" id="PTHR28259">
    <property type="entry name" value="FLUORIDE EXPORT PROTEIN 1-RELATED"/>
    <property type="match status" value="1"/>
</dbReference>
<feature type="transmembrane region" description="Helical" evidence="12">
    <location>
        <begin position="44"/>
        <end position="66"/>
    </location>
</feature>
<evidence type="ECO:0000256" key="3">
    <source>
        <dbReference type="ARBA" id="ARBA00022519"/>
    </source>
</evidence>
<dbReference type="GO" id="GO:0005886">
    <property type="term" value="C:plasma membrane"/>
    <property type="evidence" value="ECO:0007669"/>
    <property type="project" value="UniProtKB-SubCell"/>
</dbReference>
<evidence type="ECO:0000256" key="6">
    <source>
        <dbReference type="ARBA" id="ARBA00023053"/>
    </source>
</evidence>
<evidence type="ECO:0000256" key="2">
    <source>
        <dbReference type="ARBA" id="ARBA00022475"/>
    </source>
</evidence>
<keyword evidence="9 12" id="KW-0407">Ion channel</keyword>
<evidence type="ECO:0000256" key="4">
    <source>
        <dbReference type="ARBA" id="ARBA00022692"/>
    </source>
</evidence>
<comment type="subcellular location">
    <subcellularLocation>
        <location evidence="1 12">Cell membrane</location>
        <topology evidence="1 12">Multi-pass membrane protein</topology>
    </subcellularLocation>
</comment>
<name>A0A916YQF5_9SPHN</name>
<dbReference type="InterPro" id="IPR003691">
    <property type="entry name" value="FluC"/>
</dbReference>
<dbReference type="NCBIfam" id="TIGR00494">
    <property type="entry name" value="crcB"/>
    <property type="match status" value="1"/>
</dbReference>
<dbReference type="PANTHER" id="PTHR28259:SF1">
    <property type="entry name" value="FLUORIDE EXPORT PROTEIN 1-RELATED"/>
    <property type="match status" value="1"/>
</dbReference>
<comment type="similarity">
    <text evidence="10 12">Belongs to the fluoride channel Fluc/FEX (TC 1.A.43) family.</text>
</comment>
<feature type="transmembrane region" description="Helical" evidence="12">
    <location>
        <begin position="110"/>
        <end position="134"/>
    </location>
</feature>
<accession>A0A916YQF5</accession>
<feature type="transmembrane region" description="Helical" evidence="12">
    <location>
        <begin position="78"/>
        <end position="98"/>
    </location>
</feature>
<gene>
    <name evidence="12 13" type="primary">crcB</name>
    <name evidence="12" type="synonym">fluC</name>
    <name evidence="13" type="ORF">GCM10010990_02280</name>
</gene>
<comment type="catalytic activity">
    <reaction evidence="11">
        <text>fluoride(in) = fluoride(out)</text>
        <dbReference type="Rhea" id="RHEA:76159"/>
        <dbReference type="ChEBI" id="CHEBI:17051"/>
    </reaction>
    <physiologicalReaction direction="left-to-right" evidence="11">
        <dbReference type="Rhea" id="RHEA:76160"/>
    </physiologicalReaction>
</comment>
<keyword evidence="12" id="KW-0813">Transport</keyword>
<evidence type="ECO:0000256" key="8">
    <source>
        <dbReference type="ARBA" id="ARBA00023136"/>
    </source>
</evidence>
<keyword evidence="5 12" id="KW-1133">Transmembrane helix</keyword>
<dbReference type="EMBL" id="BMIP01000001">
    <property type="protein sequence ID" value="GGD56597.1"/>
    <property type="molecule type" value="Genomic_DNA"/>
</dbReference>
<keyword evidence="4 12" id="KW-0812">Transmembrane</keyword>
<dbReference type="RefSeq" id="WP_066772551.1">
    <property type="nucleotide sequence ID" value="NZ_BMIP01000001.1"/>
</dbReference>
<evidence type="ECO:0000313" key="14">
    <source>
        <dbReference type="Proteomes" id="UP000612349"/>
    </source>
</evidence>
<evidence type="ECO:0000256" key="11">
    <source>
        <dbReference type="ARBA" id="ARBA00035585"/>
    </source>
</evidence>
<evidence type="ECO:0000256" key="1">
    <source>
        <dbReference type="ARBA" id="ARBA00004651"/>
    </source>
</evidence>
<reference evidence="13" key="1">
    <citation type="journal article" date="2014" name="Int. J. Syst. Evol. Microbiol.">
        <title>Complete genome sequence of Corynebacterium casei LMG S-19264T (=DSM 44701T), isolated from a smear-ripened cheese.</title>
        <authorList>
            <consortium name="US DOE Joint Genome Institute (JGI-PGF)"/>
            <person name="Walter F."/>
            <person name="Albersmeier A."/>
            <person name="Kalinowski J."/>
            <person name="Ruckert C."/>
        </authorList>
    </citation>
    <scope>NUCLEOTIDE SEQUENCE</scope>
    <source>
        <strain evidence="13">CGMCC 1.15360</strain>
    </source>
</reference>
<keyword evidence="8 12" id="KW-0472">Membrane</keyword>
<keyword evidence="7 12" id="KW-0406">Ion transport</keyword>
<feature type="binding site" evidence="12">
    <location>
        <position position="91"/>
    </location>
    <ligand>
        <name>Na(+)</name>
        <dbReference type="ChEBI" id="CHEBI:29101"/>
        <note>structural</note>
    </ligand>
</feature>
<dbReference type="Pfam" id="PF02537">
    <property type="entry name" value="CRCB"/>
    <property type="match status" value="1"/>
</dbReference>
<evidence type="ECO:0000256" key="9">
    <source>
        <dbReference type="ARBA" id="ARBA00023303"/>
    </source>
</evidence>
<keyword evidence="3" id="KW-0997">Cell inner membrane</keyword>
<sequence>MATPSPLFASALVAIGGGTGAVLRYQLGRLVTKLMPAASGAFPWGTMAANVIGSAAMGLLIAWLASYDTHHGGGGEHWRLILGVGLLGGFTTFSSFSMEAVLLWQRGEPVLAATYVFTSLALGLAGLVAGLTLARGMI</sequence>
<keyword evidence="6 12" id="KW-0915">Sodium</keyword>
<evidence type="ECO:0000313" key="13">
    <source>
        <dbReference type="EMBL" id="GGD56597.1"/>
    </source>
</evidence>
<comment type="activity regulation">
    <text evidence="12">Na(+) is not transported, but it plays an essential structural role and its presence is essential for fluoride channel function.</text>
</comment>
<keyword evidence="14" id="KW-1185">Reference proteome</keyword>
<keyword evidence="12" id="KW-0479">Metal-binding</keyword>
<proteinExistence type="inferred from homology"/>
<protein>
    <recommendedName>
        <fullName evidence="12">Fluoride-specific ion channel FluC</fullName>
    </recommendedName>
</protein>
<evidence type="ECO:0000256" key="5">
    <source>
        <dbReference type="ARBA" id="ARBA00022989"/>
    </source>
</evidence>
<dbReference type="GO" id="GO:0140114">
    <property type="term" value="P:cellular detoxification of fluoride"/>
    <property type="evidence" value="ECO:0007669"/>
    <property type="project" value="UniProtKB-UniRule"/>
</dbReference>
<dbReference type="OrthoDB" id="9806299at2"/>
<comment type="function">
    <text evidence="12">Fluoride-specific ion channel. Important for reducing fluoride concentration in the cell, thus reducing its toxicity.</text>
</comment>
<organism evidence="13 14">
    <name type="scientific">Croceicoccus mobilis</name>
    <dbReference type="NCBI Taxonomy" id="1703339"/>
    <lineage>
        <taxon>Bacteria</taxon>
        <taxon>Pseudomonadati</taxon>
        <taxon>Pseudomonadota</taxon>
        <taxon>Alphaproteobacteria</taxon>
        <taxon>Sphingomonadales</taxon>
        <taxon>Erythrobacteraceae</taxon>
        <taxon>Croceicoccus</taxon>
    </lineage>
</organism>